<dbReference type="GO" id="GO:0003677">
    <property type="term" value="F:DNA binding"/>
    <property type="evidence" value="ECO:0007669"/>
    <property type="project" value="UniProtKB-KW"/>
</dbReference>
<dbReference type="Gene3D" id="4.10.240.10">
    <property type="entry name" value="Zn(2)-C6 fungal-type DNA-binding domain"/>
    <property type="match status" value="1"/>
</dbReference>
<accession>A0A6B9PLY0</accession>
<keyword evidence="4" id="KW-0238">DNA-binding</keyword>
<evidence type="ECO:0000256" key="1">
    <source>
        <dbReference type="ARBA" id="ARBA00023242"/>
    </source>
</evidence>
<feature type="region of interest" description="Disordered" evidence="2">
    <location>
        <begin position="320"/>
        <end position="369"/>
    </location>
</feature>
<evidence type="ECO:0000256" key="2">
    <source>
        <dbReference type="SAM" id="MobiDB-lite"/>
    </source>
</evidence>
<protein>
    <submittedName>
        <fullName evidence="4">GAL4-like Zn2Cys6 binuclear cluster DNA-binding domain protein</fullName>
    </submittedName>
</protein>
<reference evidence="4" key="1">
    <citation type="journal article" date="2020" name="Appl. Microbiol. Biotechnol.">
        <title>Chaetoglobosins and azaphilones from Chaetomium globosum associated with Apostichopus japonicus.</title>
        <authorList>
            <person name="Qi J."/>
            <person name="Jiang L."/>
            <person name="Zhao P."/>
            <person name="Chen H."/>
            <person name="Jia X."/>
            <person name="Zhao L."/>
            <person name="Dai H."/>
            <person name="Hu J."/>
            <person name="Liu C."/>
            <person name="Shim S.H."/>
            <person name="Xia X."/>
            <person name="Zhang L."/>
        </authorList>
    </citation>
    <scope>NUCLEOTIDE SEQUENCE</scope>
    <source>
        <strain evidence="4">E-C-2</strain>
    </source>
</reference>
<feature type="region of interest" description="Disordered" evidence="2">
    <location>
        <begin position="68"/>
        <end position="122"/>
    </location>
</feature>
<feature type="region of interest" description="Disordered" evidence="2">
    <location>
        <begin position="225"/>
        <end position="244"/>
    </location>
</feature>
<dbReference type="EMBL" id="MN367318">
    <property type="protein sequence ID" value="QHD43140.1"/>
    <property type="molecule type" value="Genomic_DNA"/>
</dbReference>
<dbReference type="VEuPathDB" id="FungiDB:CHGG_01237"/>
<dbReference type="CDD" id="cd00067">
    <property type="entry name" value="GAL4"/>
    <property type="match status" value="1"/>
</dbReference>
<evidence type="ECO:0000259" key="3">
    <source>
        <dbReference type="PROSITE" id="PS50048"/>
    </source>
</evidence>
<feature type="region of interest" description="Disordered" evidence="2">
    <location>
        <begin position="162"/>
        <end position="199"/>
    </location>
</feature>
<dbReference type="GO" id="GO:0008270">
    <property type="term" value="F:zinc ion binding"/>
    <property type="evidence" value="ECO:0007669"/>
    <property type="project" value="InterPro"/>
</dbReference>
<gene>
    <name evidence="4" type="primary">pn3-12</name>
</gene>
<dbReference type="InterPro" id="IPR036864">
    <property type="entry name" value="Zn2-C6_fun-type_DNA-bd_sf"/>
</dbReference>
<evidence type="ECO:0000313" key="4">
    <source>
        <dbReference type="EMBL" id="QHD43140.1"/>
    </source>
</evidence>
<proteinExistence type="predicted"/>
<name>A0A6B9PLY0_CHAGS</name>
<sequence length="581" mass="61634">MASAEETFFSAARSRRLACDRCHRHKLRCERSSVIVNGGVAVPLGPCKRCLKACIPCQTISGAFTAAKTGDAAPPRRSARDLETDGPGAASPAKRASAPARGPIASTPRNVPDLSHDHTLSSTDSAPFEISAADAAMLDVSNFDFNATEFIDLGSNAGLSPPALIQSPRDHGSWVGDGEIPDRTPIPPNNQTQPQYDDFADDLTCFGTMAPIHDTTPTLHALTHVEKASTESSKSAPERGPREDCSQRLLEIHGLLLNELQGITAADVTDALMFPENGSFSTRTRTGPGPAGGNTVVHRVLFASERLVDLLSILRAADTGSEGGPRGTAMTSHLERRGSNTRPRPFALPTGSYSSVTESSSANHGAKREAAIGPGNTSSFVDLPIVISILTCYVGLLSVYHAIFSHIYETLRAYEPLRAAKTRQRAWTRPGSGPGPKLGTGLVQPGVGYGADAAGGRPALNVLGIRIQLEIMTHMLEQIDSALFGPRVSQVTDGDEGRTETINRGGEVIFGHPATKALLATMLSHEGYDSGVSAGPFADGDGDDDDDDGYMEGLRGCRMGFRTLMGLQKNIRRLLRTNSFG</sequence>
<feature type="compositionally biased region" description="Low complexity" evidence="2">
    <location>
        <begin position="86"/>
        <end position="103"/>
    </location>
</feature>
<organism evidence="4">
    <name type="scientific">Chaetomium globosum</name>
    <name type="common">Soil fungus</name>
    <dbReference type="NCBI Taxonomy" id="38033"/>
    <lineage>
        <taxon>Eukaryota</taxon>
        <taxon>Fungi</taxon>
        <taxon>Dikarya</taxon>
        <taxon>Ascomycota</taxon>
        <taxon>Pezizomycotina</taxon>
        <taxon>Sordariomycetes</taxon>
        <taxon>Sordariomycetidae</taxon>
        <taxon>Sordariales</taxon>
        <taxon>Chaetomiaceae</taxon>
        <taxon>Chaetomium</taxon>
    </lineage>
</organism>
<dbReference type="InterPro" id="IPR001138">
    <property type="entry name" value="Zn2Cys6_DnaBD"/>
</dbReference>
<dbReference type="SUPFAM" id="SSF57701">
    <property type="entry name" value="Zn2/Cys6 DNA-binding domain"/>
    <property type="match status" value="1"/>
</dbReference>
<dbReference type="AlphaFoldDB" id="A0A6B9PLY0"/>
<dbReference type="PROSITE" id="PS50048">
    <property type="entry name" value="ZN2_CY6_FUNGAL_2"/>
    <property type="match status" value="1"/>
</dbReference>
<dbReference type="GO" id="GO:0000981">
    <property type="term" value="F:DNA-binding transcription factor activity, RNA polymerase II-specific"/>
    <property type="evidence" value="ECO:0007669"/>
    <property type="project" value="InterPro"/>
</dbReference>
<keyword evidence="1" id="KW-0539">Nucleus</keyword>
<feature type="domain" description="Zn(2)-C6 fungal-type" evidence="3">
    <location>
        <begin position="18"/>
        <end position="59"/>
    </location>
</feature>
<feature type="compositionally biased region" description="Low complexity" evidence="2">
    <location>
        <begin position="352"/>
        <end position="361"/>
    </location>
</feature>